<comment type="similarity">
    <text evidence="1">Belongs to the low molecular weight phosphotyrosine protein phosphatase family.</text>
</comment>
<dbReference type="Proteomes" id="UP000051497">
    <property type="component" value="Unassembled WGS sequence"/>
</dbReference>
<evidence type="ECO:0000259" key="6">
    <source>
        <dbReference type="SMART" id="SM00226"/>
    </source>
</evidence>
<dbReference type="PANTHER" id="PTHR11717">
    <property type="entry name" value="LOW MOLECULAR WEIGHT PROTEIN TYROSINE PHOSPHATASE"/>
    <property type="match status" value="1"/>
</dbReference>
<keyword evidence="4" id="KW-0904">Protein phosphatase</keyword>
<feature type="domain" description="Phosphotyrosine protein phosphatase I" evidence="6">
    <location>
        <begin position="5"/>
        <end position="153"/>
    </location>
</feature>
<dbReference type="InterPro" id="IPR050438">
    <property type="entry name" value="LMW_PTPase"/>
</dbReference>
<proteinExistence type="inferred from homology"/>
<evidence type="ECO:0000313" key="7">
    <source>
        <dbReference type="EMBL" id="KRG22854.1"/>
    </source>
</evidence>
<evidence type="ECO:0000313" key="8">
    <source>
        <dbReference type="EMBL" id="MCS5711786.1"/>
    </source>
</evidence>
<dbReference type="PRINTS" id="PR00719">
    <property type="entry name" value="LMWPTPASE"/>
</dbReference>
<dbReference type="EMBL" id="LKAJ01000001">
    <property type="protein sequence ID" value="KRG22854.1"/>
    <property type="molecule type" value="Genomic_DNA"/>
</dbReference>
<feature type="active site" evidence="5">
    <location>
        <position position="17"/>
    </location>
</feature>
<dbReference type="STRING" id="295108.HT99x_00395"/>
<dbReference type="Gene3D" id="3.40.50.2300">
    <property type="match status" value="1"/>
</dbReference>
<evidence type="ECO:0000256" key="5">
    <source>
        <dbReference type="PIRSR" id="PIRSR617867-1"/>
    </source>
</evidence>
<feature type="active site" description="Nucleophile" evidence="5">
    <location>
        <position position="11"/>
    </location>
</feature>
<reference evidence="8" key="2">
    <citation type="journal article" date="2016" name="Genome Announc.">
        <title>Draft Genome Sequences of Two Novel Amoeba-Resistant Intranuclear Bacteria, 'Candidatus Berkiella cookevillensis' and 'Candidatus Berkiella aquae'.</title>
        <authorList>
            <person name="Mehari Y.T."/>
            <person name="Arivett B.A."/>
            <person name="Farone A.L."/>
            <person name="Gunderson J.H."/>
            <person name="Farone M.B."/>
        </authorList>
    </citation>
    <scope>NUCLEOTIDE SEQUENCE</scope>
    <source>
        <strain evidence="8">HT99</strain>
    </source>
</reference>
<evidence type="ECO:0000313" key="9">
    <source>
        <dbReference type="Proteomes" id="UP000051497"/>
    </source>
</evidence>
<dbReference type="RefSeq" id="WP_083482760.1">
    <property type="nucleotide sequence ID" value="NZ_LKAJ02000001.1"/>
</dbReference>
<gene>
    <name evidence="7" type="primary">yfkJ</name>
    <name evidence="7" type="ORF">HT99x_00395</name>
    <name evidence="8" type="ORF">HT99x_010120</name>
</gene>
<organism evidence="7">
    <name type="scientific">Candidatus Berkiella aquae</name>
    <dbReference type="NCBI Taxonomy" id="295108"/>
    <lineage>
        <taxon>Bacteria</taxon>
        <taxon>Pseudomonadati</taxon>
        <taxon>Pseudomonadota</taxon>
        <taxon>Gammaproteobacteria</taxon>
        <taxon>Candidatus Berkiellales</taxon>
        <taxon>Candidatus Berkiellaceae</taxon>
        <taxon>Candidatus Berkiella</taxon>
    </lineage>
</organism>
<dbReference type="SUPFAM" id="SSF52788">
    <property type="entry name" value="Phosphotyrosine protein phosphatases I"/>
    <property type="match status" value="1"/>
</dbReference>
<dbReference type="GO" id="GO:0004725">
    <property type="term" value="F:protein tyrosine phosphatase activity"/>
    <property type="evidence" value="ECO:0007669"/>
    <property type="project" value="UniProtKB-EC"/>
</dbReference>
<dbReference type="AlphaFoldDB" id="A0A0Q9YPY4"/>
<evidence type="ECO:0000256" key="4">
    <source>
        <dbReference type="ARBA" id="ARBA00022912"/>
    </source>
</evidence>
<sequence>MIEPIKVLFVCTANYCRSPLAEVIFSELLEKAHLAEYFFIDSAGTHGVFAGASPDPRSQAIAQKHGLKMQHIVSRQITLHDFHYFDYIVAMDHSNVEHLMALCPSAFQSKISLLLSHDAELSSDVFDPYSGGEQGFEQVFDLIVKGAQGLLATIKQKHNL</sequence>
<dbReference type="CDD" id="cd16343">
    <property type="entry name" value="LMWPTP"/>
    <property type="match status" value="1"/>
</dbReference>
<keyword evidence="9" id="KW-1185">Reference proteome</keyword>
<keyword evidence="3 7" id="KW-0378">Hydrolase</keyword>
<dbReference type="InterPro" id="IPR017867">
    <property type="entry name" value="Tyr_phospatase_low_mol_wt"/>
</dbReference>
<dbReference type="EMBL" id="LKAJ02000001">
    <property type="protein sequence ID" value="MCS5711786.1"/>
    <property type="molecule type" value="Genomic_DNA"/>
</dbReference>
<reference evidence="7" key="1">
    <citation type="submission" date="2015-09" db="EMBL/GenBank/DDBJ databases">
        <title>Draft Genome Sequences of Two Novel Amoeba-resistant Intranuclear Bacteria, Candidatus Berkiella cookevillensis and Candidatus Berkiella aquae.</title>
        <authorList>
            <person name="Mehari Y.T."/>
            <person name="Arivett B.A."/>
            <person name="Farone A.L."/>
            <person name="Gunderson J.H."/>
            <person name="Farone M.B."/>
        </authorList>
    </citation>
    <scope>NUCLEOTIDE SEQUENCE [LARGE SCALE GENOMIC DNA]</scope>
    <source>
        <strain evidence="7">HT99</strain>
    </source>
</reference>
<accession>A0A0Q9YPY4</accession>
<dbReference type="OrthoDB" id="9793058at2"/>
<comment type="caution">
    <text evidence="7">The sequence shown here is derived from an EMBL/GenBank/DDBJ whole genome shotgun (WGS) entry which is preliminary data.</text>
</comment>
<evidence type="ECO:0000256" key="3">
    <source>
        <dbReference type="ARBA" id="ARBA00022801"/>
    </source>
</evidence>
<evidence type="ECO:0000256" key="2">
    <source>
        <dbReference type="ARBA" id="ARBA00013064"/>
    </source>
</evidence>
<evidence type="ECO:0000256" key="1">
    <source>
        <dbReference type="ARBA" id="ARBA00011063"/>
    </source>
</evidence>
<dbReference type="InterPro" id="IPR023485">
    <property type="entry name" value="Ptyr_pPase"/>
</dbReference>
<feature type="active site" description="Proton donor" evidence="5">
    <location>
        <position position="127"/>
    </location>
</feature>
<protein>
    <recommendedName>
        <fullName evidence="2">protein-tyrosine-phosphatase</fullName>
        <ecNumber evidence="2">3.1.3.48</ecNumber>
    </recommendedName>
</protein>
<dbReference type="Pfam" id="PF01451">
    <property type="entry name" value="LMWPc"/>
    <property type="match status" value="1"/>
</dbReference>
<dbReference type="EC" id="3.1.3.48" evidence="2"/>
<dbReference type="PANTHER" id="PTHR11717:SF7">
    <property type="entry name" value="LOW MOLECULAR WEIGHT PHOSPHOTYROSINE PROTEIN PHOSPHATASE"/>
    <property type="match status" value="1"/>
</dbReference>
<reference evidence="8" key="3">
    <citation type="submission" date="2021-06" db="EMBL/GenBank/DDBJ databases">
        <title>Genomic Description and Analysis of Intracellular Bacteria, Candidatus Berkiella cookevillensis and Candidatus Berkiella aquae.</title>
        <authorList>
            <person name="Kidane D.T."/>
            <person name="Mehari Y.T."/>
            <person name="Rice F.C."/>
            <person name="Arivett B.A."/>
            <person name="Farone A.L."/>
            <person name="Berk S.G."/>
            <person name="Farone M.B."/>
        </authorList>
    </citation>
    <scope>NUCLEOTIDE SEQUENCE</scope>
    <source>
        <strain evidence="8">HT99</strain>
    </source>
</reference>
<name>A0A0Q9YPY4_9GAMM</name>
<dbReference type="InterPro" id="IPR036196">
    <property type="entry name" value="Ptyr_pPase_sf"/>
</dbReference>
<dbReference type="SMART" id="SM00226">
    <property type="entry name" value="LMWPc"/>
    <property type="match status" value="1"/>
</dbReference>